<dbReference type="EMBL" id="CP042305">
    <property type="protein sequence ID" value="QDZ16690.1"/>
    <property type="molecule type" value="Genomic_DNA"/>
</dbReference>
<evidence type="ECO:0000256" key="2">
    <source>
        <dbReference type="SAM" id="MobiDB-lite"/>
    </source>
</evidence>
<dbReference type="SUPFAM" id="SSF49879">
    <property type="entry name" value="SMAD/FHA domain"/>
    <property type="match status" value="1"/>
</dbReference>
<dbReference type="InterPro" id="IPR000253">
    <property type="entry name" value="FHA_dom"/>
</dbReference>
<sequence>MMRSIEDAAARPQHDEGEGAETSASVPAVGVPPVPTSAFGAAAAAPATQVPEPLGDHDGLTVMSGDLRALREAATALPSEPEAPLFGDVRHPAEAGFVLQLPDGRNEPIDGMVVVGRAPSVSKIAGDKVPRLVTVDSVEHDISRNHVQLTVEGGTVVVTDLHSRNGTLIALPGKTPQKLRAGEPTSVITGTVIDLGSGVTLGVAQA</sequence>
<evidence type="ECO:0000313" key="5">
    <source>
        <dbReference type="Proteomes" id="UP000320216"/>
    </source>
</evidence>
<evidence type="ECO:0000256" key="1">
    <source>
        <dbReference type="ARBA" id="ARBA00022553"/>
    </source>
</evidence>
<name>A0A5B8MAR2_9MICO</name>
<accession>A0A5B8MAR2</accession>
<dbReference type="Proteomes" id="UP000320216">
    <property type="component" value="Chromosome"/>
</dbReference>
<evidence type="ECO:0000313" key="4">
    <source>
        <dbReference type="EMBL" id="QDZ16690.1"/>
    </source>
</evidence>
<dbReference type="AlphaFoldDB" id="A0A5B8MAR2"/>
<reference evidence="4 5" key="1">
    <citation type="submission" date="2019-07" db="EMBL/GenBank/DDBJ databases">
        <title>Full genome sequence of Humibacter sp. WJ7-1.</title>
        <authorList>
            <person name="Im W.-T."/>
        </authorList>
    </citation>
    <scope>NUCLEOTIDE SEQUENCE [LARGE SCALE GENOMIC DNA]</scope>
    <source>
        <strain evidence="4 5">WJ7-1</strain>
    </source>
</reference>
<protein>
    <submittedName>
        <fullName evidence="4">FHA domain-containing protein</fullName>
    </submittedName>
</protein>
<dbReference type="OrthoDB" id="5485098at2"/>
<dbReference type="Gene3D" id="2.60.200.20">
    <property type="match status" value="1"/>
</dbReference>
<feature type="domain" description="FHA" evidence="3">
    <location>
        <begin position="113"/>
        <end position="169"/>
    </location>
</feature>
<keyword evidence="1" id="KW-0597">Phosphoprotein</keyword>
<feature type="compositionally biased region" description="Basic and acidic residues" evidence="2">
    <location>
        <begin position="1"/>
        <end position="17"/>
    </location>
</feature>
<dbReference type="PROSITE" id="PS50006">
    <property type="entry name" value="FHA_DOMAIN"/>
    <property type="match status" value="1"/>
</dbReference>
<gene>
    <name evidence="4" type="ORF">FPZ11_04480</name>
</gene>
<dbReference type="CDD" id="cd00060">
    <property type="entry name" value="FHA"/>
    <property type="match status" value="1"/>
</dbReference>
<keyword evidence="5" id="KW-1185">Reference proteome</keyword>
<organism evidence="4 5">
    <name type="scientific">Humibacter ginsenosidimutans</name>
    <dbReference type="NCBI Taxonomy" id="2599293"/>
    <lineage>
        <taxon>Bacteria</taxon>
        <taxon>Bacillati</taxon>
        <taxon>Actinomycetota</taxon>
        <taxon>Actinomycetes</taxon>
        <taxon>Micrococcales</taxon>
        <taxon>Microbacteriaceae</taxon>
        <taxon>Humibacter</taxon>
    </lineage>
</organism>
<dbReference type="InterPro" id="IPR008984">
    <property type="entry name" value="SMAD_FHA_dom_sf"/>
</dbReference>
<proteinExistence type="predicted"/>
<dbReference type="KEGG" id="huw:FPZ11_04480"/>
<evidence type="ECO:0000259" key="3">
    <source>
        <dbReference type="PROSITE" id="PS50006"/>
    </source>
</evidence>
<feature type="region of interest" description="Disordered" evidence="2">
    <location>
        <begin position="1"/>
        <end position="36"/>
    </location>
</feature>
<dbReference type="Pfam" id="PF00498">
    <property type="entry name" value="FHA"/>
    <property type="match status" value="1"/>
</dbReference>